<evidence type="ECO:0000313" key="4">
    <source>
        <dbReference type="EMBL" id="SFN87961.1"/>
    </source>
</evidence>
<organism evidence="4 5">
    <name type="scientific">Nitrosospira briensis</name>
    <dbReference type="NCBI Taxonomy" id="35799"/>
    <lineage>
        <taxon>Bacteria</taxon>
        <taxon>Pseudomonadati</taxon>
        <taxon>Pseudomonadota</taxon>
        <taxon>Betaproteobacteria</taxon>
        <taxon>Nitrosomonadales</taxon>
        <taxon>Nitrosomonadaceae</taxon>
        <taxon>Nitrosospira</taxon>
    </lineage>
</organism>
<proteinExistence type="predicted"/>
<dbReference type="Pfam" id="PF01522">
    <property type="entry name" value="Polysacc_deac_1"/>
    <property type="match status" value="1"/>
</dbReference>
<gene>
    <name evidence="4" type="ORF">SAMN05216386_2058</name>
</gene>
<dbReference type="AlphaFoldDB" id="A0A1I5CMU9"/>
<dbReference type="PROSITE" id="PS51677">
    <property type="entry name" value="NODB"/>
    <property type="match status" value="1"/>
</dbReference>
<dbReference type="Gene3D" id="3.20.20.370">
    <property type="entry name" value="Glycoside hydrolase/deacetylase"/>
    <property type="match status" value="1"/>
</dbReference>
<feature type="domain" description="NodB homology" evidence="3">
    <location>
        <begin position="166"/>
        <end position="340"/>
    </location>
</feature>
<evidence type="ECO:0000313" key="5">
    <source>
        <dbReference type="Proteomes" id="UP000183107"/>
    </source>
</evidence>
<dbReference type="GO" id="GO:0005576">
    <property type="term" value="C:extracellular region"/>
    <property type="evidence" value="ECO:0007669"/>
    <property type="project" value="UniProtKB-SubCell"/>
</dbReference>
<dbReference type="InterPro" id="IPR002509">
    <property type="entry name" value="NODB_dom"/>
</dbReference>
<dbReference type="RefSeq" id="WP_074797118.1">
    <property type="nucleotide sequence ID" value="NZ_FOVJ01000004.1"/>
</dbReference>
<evidence type="ECO:0000256" key="1">
    <source>
        <dbReference type="ARBA" id="ARBA00004613"/>
    </source>
</evidence>
<evidence type="ECO:0000256" key="2">
    <source>
        <dbReference type="ARBA" id="ARBA00022729"/>
    </source>
</evidence>
<sequence length="340" mass="38046">MAKKALSVLTGVPRIYLAFLPLIVLAGCASVPQGTITEKLRIISGEEYVVHTAETGDTWAGLADTYLKDKSKDWLIADFNKTGEVMPGQQIVIPLVHPNPVGVYPSGYQSVTILCYHRFGPNKSRMVITPEDFETQMAYLQKNGYRVIPLSSIHSFLKGEAALPQRAVVITIDDGYRSSYKFAYPILKKYNFPATLFIYSDFIGSGDALGWNEIKEMVRSDLVDIQPHSKTHASMTKRWADESAEAYRHRVAEEIRIPGQQMKKMLGLPLHTFAYPFGDANEFLVSQLKSAGYKAGVTVQAGGNPSFAYPFRLRRTMIYGDRDMGAFIRSLRVFTPENLK</sequence>
<name>A0A1I5CMU9_9PROT</name>
<dbReference type="GO" id="GO:0005975">
    <property type="term" value="P:carbohydrate metabolic process"/>
    <property type="evidence" value="ECO:0007669"/>
    <property type="project" value="InterPro"/>
</dbReference>
<dbReference type="CDD" id="cd10969">
    <property type="entry name" value="CE4_Ecf1_like_5s"/>
    <property type="match status" value="1"/>
</dbReference>
<dbReference type="PANTHER" id="PTHR34216:SF3">
    <property type="entry name" value="POLY-BETA-1,6-N-ACETYL-D-GLUCOSAMINE N-DEACETYLASE"/>
    <property type="match status" value="1"/>
</dbReference>
<dbReference type="GO" id="GO:0016810">
    <property type="term" value="F:hydrolase activity, acting on carbon-nitrogen (but not peptide) bonds"/>
    <property type="evidence" value="ECO:0007669"/>
    <property type="project" value="InterPro"/>
</dbReference>
<dbReference type="PANTHER" id="PTHR34216">
    <property type="match status" value="1"/>
</dbReference>
<reference evidence="5" key="1">
    <citation type="submission" date="2016-10" db="EMBL/GenBank/DDBJ databases">
        <authorList>
            <person name="Varghese N."/>
        </authorList>
    </citation>
    <scope>NUCLEOTIDE SEQUENCE [LARGE SCALE GENOMIC DNA]</scope>
    <source>
        <strain evidence="5">Nsp8</strain>
    </source>
</reference>
<dbReference type="Proteomes" id="UP000183107">
    <property type="component" value="Unassembled WGS sequence"/>
</dbReference>
<keyword evidence="2" id="KW-0732">Signal</keyword>
<accession>A0A1I5CMU9</accession>
<dbReference type="PROSITE" id="PS51257">
    <property type="entry name" value="PROKAR_LIPOPROTEIN"/>
    <property type="match status" value="1"/>
</dbReference>
<comment type="subcellular location">
    <subcellularLocation>
        <location evidence="1">Secreted</location>
    </subcellularLocation>
</comment>
<dbReference type="InterPro" id="IPR051398">
    <property type="entry name" value="Polysacch_Deacetylase"/>
</dbReference>
<dbReference type="InterPro" id="IPR011330">
    <property type="entry name" value="Glyco_hydro/deAcase_b/a-brl"/>
</dbReference>
<dbReference type="SUPFAM" id="SSF88713">
    <property type="entry name" value="Glycoside hydrolase/deacetylase"/>
    <property type="match status" value="1"/>
</dbReference>
<dbReference type="EMBL" id="FOVJ01000004">
    <property type="protein sequence ID" value="SFN87961.1"/>
    <property type="molecule type" value="Genomic_DNA"/>
</dbReference>
<protein>
    <submittedName>
        <fullName evidence="4">Peptidoglycan/xylan/chitin deacetylase, PgdA/CDA1 family</fullName>
    </submittedName>
</protein>
<evidence type="ECO:0000259" key="3">
    <source>
        <dbReference type="PROSITE" id="PS51677"/>
    </source>
</evidence>
<dbReference type="OrthoDB" id="9814639at2"/>
<keyword evidence="5" id="KW-1185">Reference proteome</keyword>